<gene>
    <name evidence="1" type="ORF">B0T16DRAFT_454787</name>
</gene>
<reference evidence="1" key="1">
    <citation type="submission" date="2023-06" db="EMBL/GenBank/DDBJ databases">
        <title>Genome-scale phylogeny and comparative genomics of the fungal order Sordariales.</title>
        <authorList>
            <consortium name="Lawrence Berkeley National Laboratory"/>
            <person name="Hensen N."/>
            <person name="Bonometti L."/>
            <person name="Westerberg I."/>
            <person name="Brannstrom I.O."/>
            <person name="Guillou S."/>
            <person name="Cros-Aarteil S."/>
            <person name="Calhoun S."/>
            <person name="Haridas S."/>
            <person name="Kuo A."/>
            <person name="Mondo S."/>
            <person name="Pangilinan J."/>
            <person name="Riley R."/>
            <person name="Labutti K."/>
            <person name="Andreopoulos B."/>
            <person name="Lipzen A."/>
            <person name="Chen C."/>
            <person name="Yanf M."/>
            <person name="Daum C."/>
            <person name="Ng V."/>
            <person name="Clum A."/>
            <person name="Steindorff A."/>
            <person name="Ohm R."/>
            <person name="Martin F."/>
            <person name="Silar P."/>
            <person name="Natvig D."/>
            <person name="Lalanne C."/>
            <person name="Gautier V."/>
            <person name="Ament-Velasquez S.L."/>
            <person name="Kruys A."/>
            <person name="Hutchinson M.I."/>
            <person name="Powell A.J."/>
            <person name="Barry K."/>
            <person name="Miller A.N."/>
            <person name="Grigoriev I.V."/>
            <person name="Debuchy R."/>
            <person name="Gladieux P."/>
            <person name="Thoren M.H."/>
            <person name="Johannesson H."/>
        </authorList>
    </citation>
    <scope>NUCLEOTIDE SEQUENCE</scope>
    <source>
        <strain evidence="1">SMH2532-1</strain>
    </source>
</reference>
<dbReference type="EMBL" id="JAULSV010000002">
    <property type="protein sequence ID" value="KAK0652419.1"/>
    <property type="molecule type" value="Genomic_DNA"/>
</dbReference>
<name>A0AA39YHH9_9PEZI</name>
<proteinExistence type="predicted"/>
<evidence type="ECO:0000313" key="1">
    <source>
        <dbReference type="EMBL" id="KAK0652419.1"/>
    </source>
</evidence>
<accession>A0AA39YHH9</accession>
<dbReference type="AlphaFoldDB" id="A0AA39YHH9"/>
<keyword evidence="2" id="KW-1185">Reference proteome</keyword>
<sequence length="242" mass="27486">MANKTLALFSEQGSVGDGKKTIAAALLYLFSELGWQDLRDRFDIPRDTKIRRIACQLEGLPMPHWRFWTSADVFSLVEHTSNPDVAIWVIDITKEPDELTSSAMSLLVDIQLGRVRPKEKLIVVVTKMREIDWDGAKYNYAVDFLRDQLRIPDLMPLVEVVFVPIDAITCENIKYPPREGLWVFSEVTLLKALDPIEVSVTLEELMAPPSEAEAFLEILEDVMSGLDFEESSLEESLRSDLN</sequence>
<dbReference type="InterPro" id="IPR027417">
    <property type="entry name" value="P-loop_NTPase"/>
</dbReference>
<dbReference type="SUPFAM" id="SSF52540">
    <property type="entry name" value="P-loop containing nucleoside triphosphate hydrolases"/>
    <property type="match status" value="1"/>
</dbReference>
<organism evidence="1 2">
    <name type="scientific">Cercophora newfieldiana</name>
    <dbReference type="NCBI Taxonomy" id="92897"/>
    <lineage>
        <taxon>Eukaryota</taxon>
        <taxon>Fungi</taxon>
        <taxon>Dikarya</taxon>
        <taxon>Ascomycota</taxon>
        <taxon>Pezizomycotina</taxon>
        <taxon>Sordariomycetes</taxon>
        <taxon>Sordariomycetidae</taxon>
        <taxon>Sordariales</taxon>
        <taxon>Lasiosphaeriaceae</taxon>
        <taxon>Cercophora</taxon>
    </lineage>
</organism>
<protein>
    <submittedName>
        <fullName evidence="1">Uncharacterized protein</fullName>
    </submittedName>
</protein>
<dbReference type="Gene3D" id="3.40.50.300">
    <property type="entry name" value="P-loop containing nucleotide triphosphate hydrolases"/>
    <property type="match status" value="1"/>
</dbReference>
<dbReference type="Proteomes" id="UP001174936">
    <property type="component" value="Unassembled WGS sequence"/>
</dbReference>
<evidence type="ECO:0000313" key="2">
    <source>
        <dbReference type="Proteomes" id="UP001174936"/>
    </source>
</evidence>
<comment type="caution">
    <text evidence="1">The sequence shown here is derived from an EMBL/GenBank/DDBJ whole genome shotgun (WGS) entry which is preliminary data.</text>
</comment>